<dbReference type="EMBL" id="JAKOGG010000008">
    <property type="protein sequence ID" value="MCS4557347.1"/>
    <property type="molecule type" value="Genomic_DNA"/>
</dbReference>
<dbReference type="RefSeq" id="WP_238896825.1">
    <property type="nucleotide sequence ID" value="NZ_JAKOGG010000008.1"/>
</dbReference>
<keyword evidence="3" id="KW-1185">Reference proteome</keyword>
<dbReference type="Pfam" id="PF16266">
    <property type="entry name" value="DUF4919"/>
    <property type="match status" value="1"/>
</dbReference>
<evidence type="ECO:0000256" key="1">
    <source>
        <dbReference type="SAM" id="SignalP"/>
    </source>
</evidence>
<comment type="caution">
    <text evidence="2">The sequence shown here is derived from an EMBL/GenBank/DDBJ whole genome shotgun (WGS) entry which is preliminary data.</text>
</comment>
<accession>A0ABT2FLY5</accession>
<dbReference type="InterPro" id="IPR032578">
    <property type="entry name" value="DUF4919"/>
</dbReference>
<organism evidence="2 3">
    <name type="scientific">Shewanella electrica</name>
    <dbReference type="NCBI Taxonomy" id="515560"/>
    <lineage>
        <taxon>Bacteria</taxon>
        <taxon>Pseudomonadati</taxon>
        <taxon>Pseudomonadota</taxon>
        <taxon>Gammaproteobacteria</taxon>
        <taxon>Alteromonadales</taxon>
        <taxon>Shewanellaceae</taxon>
        <taxon>Shewanella</taxon>
    </lineage>
</organism>
<feature type="signal peptide" evidence="1">
    <location>
        <begin position="1"/>
        <end position="26"/>
    </location>
</feature>
<feature type="chain" id="PRO_5045327110" evidence="1">
    <location>
        <begin position="27"/>
        <end position="199"/>
    </location>
</feature>
<dbReference type="Proteomes" id="UP001201549">
    <property type="component" value="Unassembled WGS sequence"/>
</dbReference>
<reference evidence="2 3" key="1">
    <citation type="submission" date="2022-02" db="EMBL/GenBank/DDBJ databases">
        <authorList>
            <person name="Zhuang L."/>
        </authorList>
    </citation>
    <scope>NUCLEOTIDE SEQUENCE [LARGE SCALE GENOMIC DNA]</scope>
    <source>
        <strain evidence="2 3">C32</strain>
    </source>
</reference>
<evidence type="ECO:0000313" key="2">
    <source>
        <dbReference type="EMBL" id="MCS4557347.1"/>
    </source>
</evidence>
<gene>
    <name evidence="2" type="ORF">L9G74_12915</name>
</gene>
<keyword evidence="1" id="KW-0732">Signal</keyword>
<proteinExistence type="predicted"/>
<sequence length="199" mass="22452">MKALFCLVATMLLTACVSSAHPPAHAAVDWADENVNFDAMRTTIGWADDYQQRCHDGRPLAEIYQAADANNWAELAKIGQQWLQQCPIDIRINYMTSMALEQLGEQAASDDHYRWFDGLMQSLVSSGDGTTPATAYVTVSVQEEYDAMYFFQVRPTSQRLINNPLCDEVHVVDSAGEQAVLYFNPAAHFNRLKQQRERQ</sequence>
<dbReference type="PROSITE" id="PS51257">
    <property type="entry name" value="PROKAR_LIPOPROTEIN"/>
    <property type="match status" value="1"/>
</dbReference>
<evidence type="ECO:0000313" key="3">
    <source>
        <dbReference type="Proteomes" id="UP001201549"/>
    </source>
</evidence>
<name>A0ABT2FLY5_9GAMM</name>
<protein>
    <submittedName>
        <fullName evidence="2">DUF4919 domain-containing protein</fullName>
    </submittedName>
</protein>
<reference evidence="3" key="2">
    <citation type="submission" date="2023-07" db="EMBL/GenBank/DDBJ databases">
        <title>Shewanella mangrovi sp. nov., an acetaldehyde- degrading bacterium isolated from mangrove sediment.</title>
        <authorList>
            <person name="Liu Y."/>
        </authorList>
    </citation>
    <scope>NUCLEOTIDE SEQUENCE [LARGE SCALE GENOMIC DNA]</scope>
    <source>
        <strain evidence="3">C32</strain>
    </source>
</reference>